<accession>A0ABD7FR61</accession>
<proteinExistence type="predicted"/>
<sequence>MSDKVTVKQTINKATSIYKIEQITVGKPGSEQYRHAFRVGSLAAAACHGLKLPL</sequence>
<organism evidence="1 2">
    <name type="scientific">Escherichia coli O141:H4</name>
    <dbReference type="NCBI Taxonomy" id="2861806"/>
    <lineage>
        <taxon>Bacteria</taxon>
        <taxon>Pseudomonadati</taxon>
        <taxon>Pseudomonadota</taxon>
        <taxon>Gammaproteobacteria</taxon>
        <taxon>Enterobacterales</taxon>
        <taxon>Enterobacteriaceae</taxon>
        <taxon>Escherichia</taxon>
    </lineage>
</organism>
<protein>
    <submittedName>
        <fullName evidence="1">Uncharacterized protein</fullName>
    </submittedName>
</protein>
<dbReference type="Proteomes" id="UP000826587">
    <property type="component" value="Plasmid pP136-6"/>
</dbReference>
<dbReference type="EMBL" id="CP080229">
    <property type="protein sequence ID" value="QYE42572.1"/>
    <property type="molecule type" value="Genomic_DNA"/>
</dbReference>
<gene>
    <name evidence="1" type="ORF">KZW89_28005</name>
</gene>
<name>A0ABD7FR61_ECOLX</name>
<geneLocation type="plasmid" evidence="1 2">
    <name>pP136-6</name>
</geneLocation>
<dbReference type="RefSeq" id="WP_219789432.1">
    <property type="nucleotide sequence ID" value="NZ_CP080229.1"/>
</dbReference>
<keyword evidence="1" id="KW-0614">Plasmid</keyword>
<evidence type="ECO:0000313" key="1">
    <source>
        <dbReference type="EMBL" id="QYE42572.1"/>
    </source>
</evidence>
<dbReference type="AlphaFoldDB" id="A0ABD7FR61"/>
<reference evidence="1 2" key="1">
    <citation type="submission" date="2021-07" db="EMBL/GenBank/DDBJ databases">
        <title>Wild boars as the reservoir of a highly virulent clone of hybrid Shiga toxigenic and enterotoxigenic Escherichia coli responsible of edema disease.</title>
        <authorList>
            <person name="Perrat A."/>
            <person name="Branchu P."/>
            <person name="Decors A."/>
            <person name="Turci S."/>
            <person name="Bayon-Auboyer M.-H."/>
            <person name="Petit G."/>
            <person name="Grosbois V."/>
            <person name="Brugere H."/>
            <person name="Auvray F."/>
            <person name="Oswald E."/>
        </authorList>
    </citation>
    <scope>NUCLEOTIDE SEQUENCE [LARGE SCALE GENOMIC DNA]</scope>
    <source>
        <strain evidence="1 2">P13-6</strain>
        <plasmid evidence="1 2">pP136-6</plasmid>
    </source>
</reference>
<evidence type="ECO:0000313" key="2">
    <source>
        <dbReference type="Proteomes" id="UP000826587"/>
    </source>
</evidence>